<name>A0A1X7HLR6_9BACL</name>
<protein>
    <submittedName>
        <fullName evidence="2">Uncharacterized protein</fullName>
    </submittedName>
</protein>
<dbReference type="EMBL" id="LT840184">
    <property type="protein sequence ID" value="SMF88157.1"/>
    <property type="molecule type" value="Genomic_DNA"/>
</dbReference>
<organism evidence="2 3">
    <name type="scientific">Paenibacillus uliginis N3/975</name>
    <dbReference type="NCBI Taxonomy" id="1313296"/>
    <lineage>
        <taxon>Bacteria</taxon>
        <taxon>Bacillati</taxon>
        <taxon>Bacillota</taxon>
        <taxon>Bacilli</taxon>
        <taxon>Bacillales</taxon>
        <taxon>Paenibacillaceae</taxon>
        <taxon>Paenibacillus</taxon>
    </lineage>
</organism>
<dbReference type="RefSeq" id="WP_208914913.1">
    <property type="nucleotide sequence ID" value="NZ_LT840184.1"/>
</dbReference>
<proteinExistence type="predicted"/>
<reference evidence="2 3" key="1">
    <citation type="submission" date="2017-04" db="EMBL/GenBank/DDBJ databases">
        <authorList>
            <person name="Afonso C.L."/>
            <person name="Miller P.J."/>
            <person name="Scott M.A."/>
            <person name="Spackman E."/>
            <person name="Goraichik I."/>
            <person name="Dimitrov K.M."/>
            <person name="Suarez D.L."/>
            <person name="Swayne D.E."/>
        </authorList>
    </citation>
    <scope>NUCLEOTIDE SEQUENCE [LARGE SCALE GENOMIC DNA]</scope>
    <source>
        <strain evidence="2 3">N3/975</strain>
    </source>
</reference>
<dbReference type="Proteomes" id="UP000192940">
    <property type="component" value="Chromosome I"/>
</dbReference>
<feature type="region of interest" description="Disordered" evidence="1">
    <location>
        <begin position="38"/>
        <end position="67"/>
    </location>
</feature>
<accession>A0A1X7HLR6</accession>
<gene>
    <name evidence="2" type="ORF">SAMN05661091_4145</name>
</gene>
<dbReference type="STRING" id="1313296.SAMN05661091_4145"/>
<dbReference type="AlphaFoldDB" id="A0A1X7HLR6"/>
<evidence type="ECO:0000256" key="1">
    <source>
        <dbReference type="SAM" id="MobiDB-lite"/>
    </source>
</evidence>
<evidence type="ECO:0000313" key="2">
    <source>
        <dbReference type="EMBL" id="SMF88157.1"/>
    </source>
</evidence>
<evidence type="ECO:0000313" key="3">
    <source>
        <dbReference type="Proteomes" id="UP000192940"/>
    </source>
</evidence>
<sequence length="176" mass="20285">MTPVILMNKLQQYLQDLTKDMALGAGIPPNIYQVDLPARDVPSYEPPVEGTDMPPPPSSPPLETTLPDEKDERWPFIIIVFSDPAEDNEEGYRTVQMDLIFGCEGRGSDGYMDVLHLMEYVRASFLRETYEGWPSRLTRPLSMGFYEEQADPYWMGYMSTTWEMPSIVQEVWRNGY</sequence>
<keyword evidence="3" id="KW-1185">Reference proteome</keyword>